<feature type="transmembrane region" description="Helical" evidence="4">
    <location>
        <begin position="85"/>
        <end position="104"/>
    </location>
</feature>
<sequence length="379" mass="41033">MDEEGPYACRFCFDETDDVAELISPCKCKGTQAYVHSKCLRKWQENVLALHTTRRDERAHRCSVCHELFSQQPPSIGWGLRMSSALRGVGGAICISLLAFGLSGPPWPHLALLVLLLLGTRSHSLLLLALLLLGSLLATMHARGLRVVLRLDGSGRLGLAFIRHGAPVEGLRPGVLLVASEELDRTVFARSVIMLYEHDTRMTGRGARGVMLSKPLPAHDMRAAQPGEPRWMEGARQVGARHFMGGPVGLSGEQAALEMAVLHTVAGVPGSRVLVPSNTSGPAAQDGHAGLFEGGDLAQVVQRAGTAQRRRRRSAAGAADVRIFHGVCAWADAQLEGEINVGSWGWVADSSLQEVLETPPDQLWQRLTSSPGRIRWTNR</sequence>
<dbReference type="Pfam" id="PF02622">
    <property type="entry name" value="DUF179"/>
    <property type="match status" value="1"/>
</dbReference>
<dbReference type="EMBL" id="JALJOR010000017">
    <property type="protein sequence ID" value="KAK9804843.1"/>
    <property type="molecule type" value="Genomic_DNA"/>
</dbReference>
<evidence type="ECO:0000313" key="7">
    <source>
        <dbReference type="Proteomes" id="UP001489004"/>
    </source>
</evidence>
<evidence type="ECO:0000256" key="4">
    <source>
        <dbReference type="SAM" id="Phobius"/>
    </source>
</evidence>
<keyword evidence="4" id="KW-0812">Transmembrane</keyword>
<reference evidence="6 7" key="1">
    <citation type="journal article" date="2024" name="Nat. Commun.">
        <title>Phylogenomics reveals the evolutionary origins of lichenization in chlorophyte algae.</title>
        <authorList>
            <person name="Puginier C."/>
            <person name="Libourel C."/>
            <person name="Otte J."/>
            <person name="Skaloud P."/>
            <person name="Haon M."/>
            <person name="Grisel S."/>
            <person name="Petersen M."/>
            <person name="Berrin J.G."/>
            <person name="Delaux P.M."/>
            <person name="Dal Grande F."/>
            <person name="Keller J."/>
        </authorList>
    </citation>
    <scope>NUCLEOTIDE SEQUENCE [LARGE SCALE GENOMIC DNA]</scope>
    <source>
        <strain evidence="6 7">SAG 2043</strain>
    </source>
</reference>
<evidence type="ECO:0000256" key="1">
    <source>
        <dbReference type="ARBA" id="ARBA00022723"/>
    </source>
</evidence>
<dbReference type="SUPFAM" id="SSF143456">
    <property type="entry name" value="VC0467-like"/>
    <property type="match status" value="1"/>
</dbReference>
<keyword evidence="4" id="KW-1133">Transmembrane helix</keyword>
<dbReference type="GO" id="GO:0008270">
    <property type="term" value="F:zinc ion binding"/>
    <property type="evidence" value="ECO:0007669"/>
    <property type="project" value="UniProtKB-KW"/>
</dbReference>
<dbReference type="InterPro" id="IPR011016">
    <property type="entry name" value="Znf_RING-CH"/>
</dbReference>
<dbReference type="AlphaFoldDB" id="A0AAW1P473"/>
<keyword evidence="3" id="KW-0862">Zinc</keyword>
<keyword evidence="4" id="KW-0472">Membrane</keyword>
<gene>
    <name evidence="6" type="ORF">WJX72_008395</name>
</gene>
<dbReference type="SMART" id="SM00744">
    <property type="entry name" value="RINGv"/>
    <property type="match status" value="1"/>
</dbReference>
<dbReference type="GO" id="GO:0005829">
    <property type="term" value="C:cytosol"/>
    <property type="evidence" value="ECO:0007669"/>
    <property type="project" value="TreeGrafter"/>
</dbReference>
<dbReference type="PANTHER" id="PTHR30327">
    <property type="entry name" value="UNCHARACTERIZED PROTEIN YQGE"/>
    <property type="match status" value="1"/>
</dbReference>
<feature type="domain" description="RING-CH-type" evidence="5">
    <location>
        <begin position="1"/>
        <end position="72"/>
    </location>
</feature>
<organism evidence="6 7">
    <name type="scientific">[Myrmecia] bisecta</name>
    <dbReference type="NCBI Taxonomy" id="41462"/>
    <lineage>
        <taxon>Eukaryota</taxon>
        <taxon>Viridiplantae</taxon>
        <taxon>Chlorophyta</taxon>
        <taxon>core chlorophytes</taxon>
        <taxon>Trebouxiophyceae</taxon>
        <taxon>Trebouxiales</taxon>
        <taxon>Trebouxiaceae</taxon>
        <taxon>Myrmecia</taxon>
    </lineage>
</organism>
<keyword evidence="7" id="KW-1185">Reference proteome</keyword>
<name>A0AAW1P473_9CHLO</name>
<dbReference type="CDD" id="cd16495">
    <property type="entry name" value="RING_CH-C4HC3_MARCH"/>
    <property type="match status" value="1"/>
</dbReference>
<dbReference type="SUPFAM" id="SSF57850">
    <property type="entry name" value="RING/U-box"/>
    <property type="match status" value="1"/>
</dbReference>
<evidence type="ECO:0000256" key="3">
    <source>
        <dbReference type="ARBA" id="ARBA00022833"/>
    </source>
</evidence>
<accession>A0AAW1P473</accession>
<keyword evidence="1" id="KW-0479">Metal-binding</keyword>
<evidence type="ECO:0000259" key="5">
    <source>
        <dbReference type="PROSITE" id="PS51292"/>
    </source>
</evidence>
<proteinExistence type="predicted"/>
<protein>
    <recommendedName>
        <fullName evidence="5">RING-CH-type domain-containing protein</fullName>
    </recommendedName>
</protein>
<dbReference type="PROSITE" id="PS51292">
    <property type="entry name" value="ZF_RING_CH"/>
    <property type="match status" value="1"/>
</dbReference>
<comment type="caution">
    <text evidence="6">The sequence shown here is derived from an EMBL/GenBank/DDBJ whole genome shotgun (WGS) entry which is preliminary data.</text>
</comment>
<evidence type="ECO:0000256" key="2">
    <source>
        <dbReference type="ARBA" id="ARBA00022771"/>
    </source>
</evidence>
<dbReference type="PANTHER" id="PTHR30327:SF1">
    <property type="entry name" value="UPF0301 PROTEIN YQGE"/>
    <property type="match status" value="1"/>
</dbReference>
<dbReference type="Gene3D" id="3.30.40.10">
    <property type="entry name" value="Zinc/RING finger domain, C3HC4 (zinc finger)"/>
    <property type="match status" value="1"/>
</dbReference>
<dbReference type="Gene3D" id="3.40.1740.10">
    <property type="entry name" value="VC0467-like"/>
    <property type="match status" value="1"/>
</dbReference>
<dbReference type="Pfam" id="PF12906">
    <property type="entry name" value="RINGv"/>
    <property type="match status" value="1"/>
</dbReference>
<dbReference type="InterPro" id="IPR013083">
    <property type="entry name" value="Znf_RING/FYVE/PHD"/>
</dbReference>
<dbReference type="Proteomes" id="UP001489004">
    <property type="component" value="Unassembled WGS sequence"/>
</dbReference>
<dbReference type="InterPro" id="IPR003774">
    <property type="entry name" value="AlgH-like"/>
</dbReference>
<keyword evidence="2" id="KW-0863">Zinc-finger</keyword>
<evidence type="ECO:0000313" key="6">
    <source>
        <dbReference type="EMBL" id="KAK9804843.1"/>
    </source>
</evidence>